<feature type="non-terminal residue" evidence="2">
    <location>
        <position position="1"/>
    </location>
</feature>
<sequence>ELNRLATAATSTSSLLASSPPSPATLTRWATLFAYTRTDAWHAIQAHRDDLTRPRISDSHWSLVRAAAEANGYDRESYEHLLQLPEVLRAQSAVVPGKDGGTIFLIPLRGWLGSQEVVREICGGVMPKVVEGENGMGMGLFCLVDRGMKERIERWLVQKQGEALEMPRSITQGVTEDGEAGGSVCNAEVCD</sequence>
<gene>
    <name evidence="2" type="ORF">K432DRAFT_285240</name>
</gene>
<protein>
    <submittedName>
        <fullName evidence="2">Uncharacterized protein</fullName>
    </submittedName>
</protein>
<dbReference type="EMBL" id="KV744808">
    <property type="protein sequence ID" value="OCK86126.1"/>
    <property type="molecule type" value="Genomic_DNA"/>
</dbReference>
<accession>A0A8E2ELR1</accession>
<organism evidence="2 3">
    <name type="scientific">Lepidopterella palustris CBS 459.81</name>
    <dbReference type="NCBI Taxonomy" id="1314670"/>
    <lineage>
        <taxon>Eukaryota</taxon>
        <taxon>Fungi</taxon>
        <taxon>Dikarya</taxon>
        <taxon>Ascomycota</taxon>
        <taxon>Pezizomycotina</taxon>
        <taxon>Dothideomycetes</taxon>
        <taxon>Pleosporomycetidae</taxon>
        <taxon>Mytilinidiales</taxon>
        <taxon>Argynnaceae</taxon>
        <taxon>Lepidopterella</taxon>
    </lineage>
</organism>
<evidence type="ECO:0000313" key="2">
    <source>
        <dbReference type="EMBL" id="OCK86126.1"/>
    </source>
</evidence>
<dbReference type="Proteomes" id="UP000250266">
    <property type="component" value="Unassembled WGS sequence"/>
</dbReference>
<name>A0A8E2ELR1_9PEZI</name>
<dbReference type="OrthoDB" id="3262926at2759"/>
<reference evidence="2 3" key="1">
    <citation type="journal article" date="2016" name="Nat. Commun.">
        <title>Ectomycorrhizal ecology is imprinted in the genome of the dominant symbiotic fungus Cenococcum geophilum.</title>
        <authorList>
            <consortium name="DOE Joint Genome Institute"/>
            <person name="Peter M."/>
            <person name="Kohler A."/>
            <person name="Ohm R.A."/>
            <person name="Kuo A."/>
            <person name="Krutzmann J."/>
            <person name="Morin E."/>
            <person name="Arend M."/>
            <person name="Barry K.W."/>
            <person name="Binder M."/>
            <person name="Choi C."/>
            <person name="Clum A."/>
            <person name="Copeland A."/>
            <person name="Grisel N."/>
            <person name="Haridas S."/>
            <person name="Kipfer T."/>
            <person name="LaButti K."/>
            <person name="Lindquist E."/>
            <person name="Lipzen A."/>
            <person name="Maire R."/>
            <person name="Meier B."/>
            <person name="Mihaltcheva S."/>
            <person name="Molinier V."/>
            <person name="Murat C."/>
            <person name="Poggeler S."/>
            <person name="Quandt C.A."/>
            <person name="Sperisen C."/>
            <person name="Tritt A."/>
            <person name="Tisserant E."/>
            <person name="Crous P.W."/>
            <person name="Henrissat B."/>
            <person name="Nehls U."/>
            <person name="Egli S."/>
            <person name="Spatafora J.W."/>
            <person name="Grigoriev I.V."/>
            <person name="Martin F.M."/>
        </authorList>
    </citation>
    <scope>NUCLEOTIDE SEQUENCE [LARGE SCALE GENOMIC DNA]</scope>
    <source>
        <strain evidence="2 3">CBS 459.81</strain>
    </source>
</reference>
<feature type="region of interest" description="Disordered" evidence="1">
    <location>
        <begin position="1"/>
        <end position="22"/>
    </location>
</feature>
<dbReference type="AlphaFoldDB" id="A0A8E2ELR1"/>
<evidence type="ECO:0000313" key="3">
    <source>
        <dbReference type="Proteomes" id="UP000250266"/>
    </source>
</evidence>
<keyword evidence="3" id="KW-1185">Reference proteome</keyword>
<evidence type="ECO:0000256" key="1">
    <source>
        <dbReference type="SAM" id="MobiDB-lite"/>
    </source>
</evidence>
<proteinExistence type="predicted"/>